<dbReference type="PANTHER" id="PTHR39299:SF1">
    <property type="entry name" value="TRANSMEMBRANE PROTEIN"/>
    <property type="match status" value="1"/>
</dbReference>
<keyword evidence="4" id="KW-1185">Reference proteome</keyword>
<reference evidence="3 4" key="1">
    <citation type="journal article" date="2023" name="Sci. Data">
        <title>Genome assembly of the Korean intertidal mud-creeper Batillaria attramentaria.</title>
        <authorList>
            <person name="Patra A.K."/>
            <person name="Ho P.T."/>
            <person name="Jun S."/>
            <person name="Lee S.J."/>
            <person name="Kim Y."/>
            <person name="Won Y.J."/>
        </authorList>
    </citation>
    <scope>NUCLEOTIDE SEQUENCE [LARGE SCALE GENOMIC DNA]</scope>
    <source>
        <strain evidence="3">Wonlab-2016</strain>
    </source>
</reference>
<keyword evidence="1" id="KW-0472">Membrane</keyword>
<feature type="domain" description="DUF7789" evidence="2">
    <location>
        <begin position="50"/>
        <end position="178"/>
    </location>
</feature>
<keyword evidence="1" id="KW-1133">Transmembrane helix</keyword>
<feature type="transmembrane region" description="Helical" evidence="1">
    <location>
        <begin position="263"/>
        <end position="280"/>
    </location>
</feature>
<name>A0ABD0KSK1_9CAEN</name>
<comment type="caution">
    <text evidence="3">The sequence shown here is derived from an EMBL/GenBank/DDBJ whole genome shotgun (WGS) entry which is preliminary data.</text>
</comment>
<keyword evidence="1" id="KW-0812">Transmembrane</keyword>
<dbReference type="AlphaFoldDB" id="A0ABD0KSK1"/>
<dbReference type="Pfam" id="PF25044">
    <property type="entry name" value="DUF7789"/>
    <property type="match status" value="2"/>
</dbReference>
<dbReference type="EMBL" id="JACVVK020000131">
    <property type="protein sequence ID" value="KAK7490026.1"/>
    <property type="molecule type" value="Genomic_DNA"/>
</dbReference>
<dbReference type="InterPro" id="IPR056691">
    <property type="entry name" value="DUF7789"/>
</dbReference>
<feature type="domain" description="DUF7789" evidence="2">
    <location>
        <begin position="189"/>
        <end position="322"/>
    </location>
</feature>
<evidence type="ECO:0000256" key="1">
    <source>
        <dbReference type="SAM" id="Phobius"/>
    </source>
</evidence>
<evidence type="ECO:0000313" key="3">
    <source>
        <dbReference type="EMBL" id="KAK7490026.1"/>
    </source>
</evidence>
<proteinExistence type="predicted"/>
<feature type="transmembrane region" description="Helical" evidence="1">
    <location>
        <begin position="63"/>
        <end position="85"/>
    </location>
</feature>
<accession>A0ABD0KSK1</accession>
<feature type="transmembrane region" description="Helical" evidence="1">
    <location>
        <begin position="126"/>
        <end position="145"/>
    </location>
</feature>
<feature type="transmembrane region" description="Helical" evidence="1">
    <location>
        <begin position="97"/>
        <end position="114"/>
    </location>
</feature>
<protein>
    <recommendedName>
        <fullName evidence="2">DUF7789 domain-containing protein</fullName>
    </recommendedName>
</protein>
<gene>
    <name evidence="3" type="ORF">BaRGS_00018726</name>
</gene>
<dbReference type="Proteomes" id="UP001519460">
    <property type="component" value="Unassembled WGS sequence"/>
</dbReference>
<feature type="transmembrane region" description="Helical" evidence="1">
    <location>
        <begin position="300"/>
        <end position="325"/>
    </location>
</feature>
<organism evidence="3 4">
    <name type="scientific">Batillaria attramentaria</name>
    <dbReference type="NCBI Taxonomy" id="370345"/>
    <lineage>
        <taxon>Eukaryota</taxon>
        <taxon>Metazoa</taxon>
        <taxon>Spiralia</taxon>
        <taxon>Lophotrochozoa</taxon>
        <taxon>Mollusca</taxon>
        <taxon>Gastropoda</taxon>
        <taxon>Caenogastropoda</taxon>
        <taxon>Sorbeoconcha</taxon>
        <taxon>Cerithioidea</taxon>
        <taxon>Batillariidae</taxon>
        <taxon>Batillaria</taxon>
    </lineage>
</organism>
<sequence>MIQGPLVDERENEIMASPATDDPEGLESSTDYTKYGITDVPKFTVTTALGKSKTIAGLYAREWVFIVISAVNILTAIGLTIVRLVKVLEDYPQSPDFTFTILLLLNAGFCLFYVGHGVLRERVYELYAFMAATLVVVMYCILEYAVFNPSGHTTIKLARLIVACIMAPPNLVLAWIVAKNFGYLEFRIVGASEFLQGLYRQAAIFSCLLKFDLQATSSLVLLALKEGTSVSTLETVSLAVGLPFSLCWCLLGWITLRGEIKAGAYVFAILGLLKPVYYLYKVISVYVEIANDEQPSTTVTYSLLAATALGLLVWVVLMVELVIVYNNFGKGLKERTKDVLATETTGLLSNNRARWKP</sequence>
<feature type="transmembrane region" description="Helical" evidence="1">
    <location>
        <begin position="157"/>
        <end position="178"/>
    </location>
</feature>
<evidence type="ECO:0000313" key="4">
    <source>
        <dbReference type="Proteomes" id="UP001519460"/>
    </source>
</evidence>
<dbReference type="PANTHER" id="PTHR39299">
    <property type="entry name" value="TRANSMEMBRANE PROTEIN"/>
    <property type="match status" value="1"/>
</dbReference>
<evidence type="ECO:0000259" key="2">
    <source>
        <dbReference type="Pfam" id="PF25044"/>
    </source>
</evidence>